<dbReference type="EMBL" id="CAJNOR010002106">
    <property type="protein sequence ID" value="CAF1248614.1"/>
    <property type="molecule type" value="Genomic_DNA"/>
</dbReference>
<dbReference type="InterPro" id="IPR011050">
    <property type="entry name" value="Pectin_lyase_fold/virulence"/>
</dbReference>
<sequence length="359" mass="39292">MCCSPSDNQYLYFHVSAGFPLSRSQPIIGQSREWSGRQLFVDQRGGATYKTIVAAASAAGPGDTIILAIGSGPYRETLNIRKNGTAAAPIIVEGHGETITGFDLMRFTFDGKAWIHTLPKLFEEDPVVIAKDGRRILQNQTTGQFLGPVKLREDGKTFELALGTSTDGWEISARWFVVAITSTSHHVYRNIVATGALNDGFNLHGYGTDLVFENITGYNNLDEGFSSHDTISSTIRTGRFWANDNGIANVNDCITNISNVIIYDNVGYGLFLNANTSSNLIDVSVWNNGATQIRFDNSAAGTATRVSVWKPSWNSPPWRRYRESKLITSSAPLGNNAARIPIPFWTGTIQTMATPIPDF</sequence>
<keyword evidence="2" id="KW-1185">Reference proteome</keyword>
<evidence type="ECO:0008006" key="3">
    <source>
        <dbReference type="Google" id="ProtNLM"/>
    </source>
</evidence>
<protein>
    <recommendedName>
        <fullName evidence="3">Right handed beta helix domain-containing protein</fullName>
    </recommendedName>
</protein>
<accession>A0A814ZUJ6</accession>
<dbReference type="AlphaFoldDB" id="A0A814ZUJ6"/>
<dbReference type="SUPFAM" id="SSF51126">
    <property type="entry name" value="Pectin lyase-like"/>
    <property type="match status" value="1"/>
</dbReference>
<evidence type="ECO:0000313" key="1">
    <source>
        <dbReference type="EMBL" id="CAF1248614.1"/>
    </source>
</evidence>
<proteinExistence type="predicted"/>
<organism evidence="1 2">
    <name type="scientific">Adineta ricciae</name>
    <name type="common">Rotifer</name>
    <dbReference type="NCBI Taxonomy" id="249248"/>
    <lineage>
        <taxon>Eukaryota</taxon>
        <taxon>Metazoa</taxon>
        <taxon>Spiralia</taxon>
        <taxon>Gnathifera</taxon>
        <taxon>Rotifera</taxon>
        <taxon>Eurotatoria</taxon>
        <taxon>Bdelloidea</taxon>
        <taxon>Adinetida</taxon>
        <taxon>Adinetidae</taxon>
        <taxon>Adineta</taxon>
    </lineage>
</organism>
<dbReference type="Gene3D" id="2.160.20.10">
    <property type="entry name" value="Single-stranded right-handed beta-helix, Pectin lyase-like"/>
    <property type="match status" value="2"/>
</dbReference>
<dbReference type="Proteomes" id="UP000663828">
    <property type="component" value="Unassembled WGS sequence"/>
</dbReference>
<reference evidence="1" key="1">
    <citation type="submission" date="2021-02" db="EMBL/GenBank/DDBJ databases">
        <authorList>
            <person name="Nowell W R."/>
        </authorList>
    </citation>
    <scope>NUCLEOTIDE SEQUENCE</scope>
</reference>
<evidence type="ECO:0000313" key="2">
    <source>
        <dbReference type="Proteomes" id="UP000663828"/>
    </source>
</evidence>
<dbReference type="InterPro" id="IPR012334">
    <property type="entry name" value="Pectin_lyas_fold"/>
</dbReference>
<gene>
    <name evidence="1" type="ORF">XAT740_LOCUS26131</name>
</gene>
<name>A0A814ZUJ6_ADIRI</name>
<comment type="caution">
    <text evidence="1">The sequence shown here is derived from an EMBL/GenBank/DDBJ whole genome shotgun (WGS) entry which is preliminary data.</text>
</comment>